<protein>
    <submittedName>
        <fullName evidence="2">Uncharacterized protein</fullName>
    </submittedName>
</protein>
<sequence>MVLTLDWGFLGTVALPQNPLKNKKEKKGKCREFNTRSTQRHRMKNNKNEQPGTIMAFLGTYTIPIENCHTMLKTPVLVRSPKLSSIGSELPYHAENTGSRPIPEVKQHRVWLVLGWVTAWESQM</sequence>
<proteinExistence type="predicted"/>
<evidence type="ECO:0000313" key="2">
    <source>
        <dbReference type="EnsemblMetazoa" id="SMAR006370-PA"/>
    </source>
</evidence>
<organism evidence="2 3">
    <name type="scientific">Strigamia maritima</name>
    <name type="common">European centipede</name>
    <name type="synonym">Geophilus maritimus</name>
    <dbReference type="NCBI Taxonomy" id="126957"/>
    <lineage>
        <taxon>Eukaryota</taxon>
        <taxon>Metazoa</taxon>
        <taxon>Ecdysozoa</taxon>
        <taxon>Arthropoda</taxon>
        <taxon>Myriapoda</taxon>
        <taxon>Chilopoda</taxon>
        <taxon>Pleurostigmophora</taxon>
        <taxon>Geophilomorpha</taxon>
        <taxon>Linotaeniidae</taxon>
        <taxon>Strigamia</taxon>
    </lineage>
</organism>
<dbReference type="AlphaFoldDB" id="T1IYQ3"/>
<name>T1IYQ3_STRMM</name>
<reference evidence="2" key="2">
    <citation type="submission" date="2015-02" db="UniProtKB">
        <authorList>
            <consortium name="EnsemblMetazoa"/>
        </authorList>
    </citation>
    <scope>IDENTIFICATION</scope>
</reference>
<feature type="region of interest" description="Disordered" evidence="1">
    <location>
        <begin position="20"/>
        <end position="51"/>
    </location>
</feature>
<keyword evidence="3" id="KW-1185">Reference proteome</keyword>
<accession>T1IYQ3</accession>
<evidence type="ECO:0000256" key="1">
    <source>
        <dbReference type="SAM" id="MobiDB-lite"/>
    </source>
</evidence>
<dbReference type="Proteomes" id="UP000014500">
    <property type="component" value="Unassembled WGS sequence"/>
</dbReference>
<dbReference type="EnsemblMetazoa" id="SMAR006370-RA">
    <property type="protein sequence ID" value="SMAR006370-PA"/>
    <property type="gene ID" value="SMAR006370"/>
</dbReference>
<dbReference type="HOGENOM" id="CLU_2009734_0_0_1"/>
<dbReference type="EMBL" id="JH430627">
    <property type="status" value="NOT_ANNOTATED_CDS"/>
    <property type="molecule type" value="Genomic_DNA"/>
</dbReference>
<reference evidence="3" key="1">
    <citation type="submission" date="2011-05" db="EMBL/GenBank/DDBJ databases">
        <authorList>
            <person name="Richards S.R."/>
            <person name="Qu J."/>
            <person name="Jiang H."/>
            <person name="Jhangiani S.N."/>
            <person name="Agravi P."/>
            <person name="Goodspeed R."/>
            <person name="Gross S."/>
            <person name="Mandapat C."/>
            <person name="Jackson L."/>
            <person name="Mathew T."/>
            <person name="Pu L."/>
            <person name="Thornton R."/>
            <person name="Saada N."/>
            <person name="Wilczek-Boney K.B."/>
            <person name="Lee S."/>
            <person name="Kovar C."/>
            <person name="Wu Y."/>
            <person name="Scherer S.E."/>
            <person name="Worley K.C."/>
            <person name="Muzny D.M."/>
            <person name="Gibbs R."/>
        </authorList>
    </citation>
    <scope>NUCLEOTIDE SEQUENCE</scope>
    <source>
        <strain evidence="3">Brora</strain>
    </source>
</reference>
<evidence type="ECO:0000313" key="3">
    <source>
        <dbReference type="Proteomes" id="UP000014500"/>
    </source>
</evidence>